<dbReference type="GO" id="GO:0043190">
    <property type="term" value="C:ATP-binding cassette (ABC) transporter complex"/>
    <property type="evidence" value="ECO:0007669"/>
    <property type="project" value="InterPro"/>
</dbReference>
<protein>
    <recommendedName>
        <fullName evidence="4">Solute-binding protein family 5 domain-containing protein</fullName>
    </recommendedName>
</protein>
<gene>
    <name evidence="5" type="ORF">LCGC14_0666160</name>
</gene>
<evidence type="ECO:0000256" key="1">
    <source>
        <dbReference type="ARBA" id="ARBA00005695"/>
    </source>
</evidence>
<organism evidence="5">
    <name type="scientific">marine sediment metagenome</name>
    <dbReference type="NCBI Taxonomy" id="412755"/>
    <lineage>
        <taxon>unclassified sequences</taxon>
        <taxon>metagenomes</taxon>
        <taxon>ecological metagenomes</taxon>
    </lineage>
</organism>
<dbReference type="CDD" id="cd08515">
    <property type="entry name" value="PBP2_NikA_DppA_OppA_like_10"/>
    <property type="match status" value="1"/>
</dbReference>
<sequence>MTQTFSIKGLTSLAVLAASTALTLGTPALADKASNTLNVAFAAEPEPLDTYKIAGRQGLILARHIYDGLLYKNLDTGEIVPALAESWEFTGPLTMEFTLRQGVKFHNGVDFTADDVVETLNTVITPEYGTRYSISVDWIDSVEKLDDYKVRINMSKPFAGAVEMLADALPIYPHAFFAENGSAGMSATPIGTGPYKLISQEPGIRYEMERFEDHYEGSPKSGATIDKISVRTIPEMNTQYAELMSGSLDWIWRIPPDQASRLEGRVQIISAPIMRIGYVGFAPEAMDGDTPIADKRVRQALIHATNRGAIVDAFAGGASEVLNTPCNPAQFGCEQDVTAYEYDPEKAKALLAEAGYEDGFKMEMVFAAMPRPTAEAVAADLANVGVTLELNEQQYSSGIGKWRAKELPAFFSNWGSYGIGDTAFILSNFFGGGADDLVQDAELAAWLTEADTASDRDVRAENYSMAVKKIAEEAYWMPMYNFNVNYGLSDDLNFTPHPDEFARWWAASWK</sequence>
<keyword evidence="2" id="KW-0813">Transport</keyword>
<keyword evidence="3" id="KW-0732">Signal</keyword>
<dbReference type="AlphaFoldDB" id="A0A0F9U0D7"/>
<dbReference type="SUPFAM" id="SSF53850">
    <property type="entry name" value="Periplasmic binding protein-like II"/>
    <property type="match status" value="1"/>
</dbReference>
<evidence type="ECO:0000256" key="2">
    <source>
        <dbReference type="ARBA" id="ARBA00022448"/>
    </source>
</evidence>
<comment type="caution">
    <text evidence="5">The sequence shown here is derived from an EMBL/GenBank/DDBJ whole genome shotgun (WGS) entry which is preliminary data.</text>
</comment>
<dbReference type="PANTHER" id="PTHR30290:SF9">
    <property type="entry name" value="OLIGOPEPTIDE-BINDING PROTEIN APPA"/>
    <property type="match status" value="1"/>
</dbReference>
<evidence type="ECO:0000313" key="5">
    <source>
        <dbReference type="EMBL" id="KKN47113.1"/>
    </source>
</evidence>
<evidence type="ECO:0000256" key="3">
    <source>
        <dbReference type="ARBA" id="ARBA00022729"/>
    </source>
</evidence>
<dbReference type="InterPro" id="IPR000914">
    <property type="entry name" value="SBP_5_dom"/>
</dbReference>
<dbReference type="GO" id="GO:1904680">
    <property type="term" value="F:peptide transmembrane transporter activity"/>
    <property type="evidence" value="ECO:0007669"/>
    <property type="project" value="TreeGrafter"/>
</dbReference>
<dbReference type="GO" id="GO:0015833">
    <property type="term" value="P:peptide transport"/>
    <property type="evidence" value="ECO:0007669"/>
    <property type="project" value="TreeGrafter"/>
</dbReference>
<dbReference type="PIRSF" id="PIRSF002741">
    <property type="entry name" value="MppA"/>
    <property type="match status" value="1"/>
</dbReference>
<reference evidence="5" key="1">
    <citation type="journal article" date="2015" name="Nature">
        <title>Complex archaea that bridge the gap between prokaryotes and eukaryotes.</title>
        <authorList>
            <person name="Spang A."/>
            <person name="Saw J.H."/>
            <person name="Jorgensen S.L."/>
            <person name="Zaremba-Niedzwiedzka K."/>
            <person name="Martijn J."/>
            <person name="Lind A.E."/>
            <person name="van Eijk R."/>
            <person name="Schleper C."/>
            <person name="Guy L."/>
            <person name="Ettema T.J."/>
        </authorList>
    </citation>
    <scope>NUCLEOTIDE SEQUENCE</scope>
</reference>
<dbReference type="PANTHER" id="PTHR30290">
    <property type="entry name" value="PERIPLASMIC BINDING COMPONENT OF ABC TRANSPORTER"/>
    <property type="match status" value="1"/>
</dbReference>
<feature type="domain" description="Solute-binding protein family 5" evidence="4">
    <location>
        <begin position="78"/>
        <end position="433"/>
    </location>
</feature>
<proteinExistence type="inferred from homology"/>
<dbReference type="EMBL" id="LAZR01001294">
    <property type="protein sequence ID" value="KKN47113.1"/>
    <property type="molecule type" value="Genomic_DNA"/>
</dbReference>
<comment type="similarity">
    <text evidence="1">Belongs to the bacterial solute-binding protein 5 family.</text>
</comment>
<name>A0A0F9U0D7_9ZZZZ</name>
<dbReference type="Pfam" id="PF00496">
    <property type="entry name" value="SBP_bac_5"/>
    <property type="match status" value="1"/>
</dbReference>
<accession>A0A0F9U0D7</accession>
<evidence type="ECO:0000259" key="4">
    <source>
        <dbReference type="Pfam" id="PF00496"/>
    </source>
</evidence>
<dbReference type="InterPro" id="IPR039424">
    <property type="entry name" value="SBP_5"/>
</dbReference>
<dbReference type="Gene3D" id="3.40.190.10">
    <property type="entry name" value="Periplasmic binding protein-like II"/>
    <property type="match status" value="1"/>
</dbReference>
<dbReference type="GO" id="GO:0042597">
    <property type="term" value="C:periplasmic space"/>
    <property type="evidence" value="ECO:0007669"/>
    <property type="project" value="UniProtKB-ARBA"/>
</dbReference>
<dbReference type="Gene3D" id="3.10.105.10">
    <property type="entry name" value="Dipeptide-binding Protein, Domain 3"/>
    <property type="match status" value="1"/>
</dbReference>
<dbReference type="InterPro" id="IPR030678">
    <property type="entry name" value="Peptide/Ni-bd"/>
</dbReference>